<organism evidence="1 2">
    <name type="scientific">Kibdelosporangium philippinense</name>
    <dbReference type="NCBI Taxonomy" id="211113"/>
    <lineage>
        <taxon>Bacteria</taxon>
        <taxon>Bacillati</taxon>
        <taxon>Actinomycetota</taxon>
        <taxon>Actinomycetes</taxon>
        <taxon>Pseudonocardiales</taxon>
        <taxon>Pseudonocardiaceae</taxon>
        <taxon>Kibdelosporangium</taxon>
    </lineage>
</organism>
<accession>A0ABS8ZR15</accession>
<keyword evidence="2" id="KW-1185">Reference proteome</keyword>
<gene>
    <name evidence="1" type="ORF">LWC34_46465</name>
</gene>
<sequence>MTTSATTPHATARYRTTAHGTQVVIPTRCRRGQHTLSAETSRIRETDDQLHVTCLACLANAETDHTWSLATHGRKAISAEFDDQPYHDIIRTAR</sequence>
<proteinExistence type="predicted"/>
<reference evidence="1 2" key="1">
    <citation type="submission" date="2021-12" db="EMBL/GenBank/DDBJ databases">
        <title>Genome sequence of Kibdelosporangium philippinense ATCC 49844.</title>
        <authorList>
            <person name="Fedorov E.A."/>
            <person name="Omeragic M."/>
            <person name="Shalygina K.F."/>
            <person name="Maclea K.S."/>
        </authorList>
    </citation>
    <scope>NUCLEOTIDE SEQUENCE [LARGE SCALE GENOMIC DNA]</scope>
    <source>
        <strain evidence="1 2">ATCC 49844</strain>
    </source>
</reference>
<dbReference type="Proteomes" id="UP001521150">
    <property type="component" value="Unassembled WGS sequence"/>
</dbReference>
<evidence type="ECO:0000313" key="1">
    <source>
        <dbReference type="EMBL" id="MCE7010200.1"/>
    </source>
</evidence>
<name>A0ABS8ZR15_9PSEU</name>
<comment type="caution">
    <text evidence="1">The sequence shown here is derived from an EMBL/GenBank/DDBJ whole genome shotgun (WGS) entry which is preliminary data.</text>
</comment>
<evidence type="ECO:0000313" key="2">
    <source>
        <dbReference type="Proteomes" id="UP001521150"/>
    </source>
</evidence>
<protein>
    <submittedName>
        <fullName evidence="1">Uncharacterized protein</fullName>
    </submittedName>
</protein>
<dbReference type="RefSeq" id="WP_233731684.1">
    <property type="nucleotide sequence ID" value="NZ_JAJVCN010000004.1"/>
</dbReference>
<dbReference type="EMBL" id="JAJVCN010000004">
    <property type="protein sequence ID" value="MCE7010200.1"/>
    <property type="molecule type" value="Genomic_DNA"/>
</dbReference>